<dbReference type="OrthoDB" id="1577640at2759"/>
<evidence type="ECO:0000313" key="1">
    <source>
        <dbReference type="EMBL" id="OTF84133.1"/>
    </source>
</evidence>
<dbReference type="AlphaFoldDB" id="A0A1Y3BWF9"/>
<protein>
    <submittedName>
        <fullName evidence="1">Ankyrin repeat domain containing protein</fullName>
    </submittedName>
</protein>
<evidence type="ECO:0000313" key="2">
    <source>
        <dbReference type="Proteomes" id="UP000194236"/>
    </source>
</evidence>
<dbReference type="EMBL" id="MUJZ01000523">
    <property type="protein sequence ID" value="OTF84133.1"/>
    <property type="molecule type" value="Genomic_DNA"/>
</dbReference>
<comment type="caution">
    <text evidence="1">The sequence shown here is derived from an EMBL/GenBank/DDBJ whole genome shotgun (WGS) entry which is preliminary data.</text>
</comment>
<dbReference type="Proteomes" id="UP000194236">
    <property type="component" value="Unassembled WGS sequence"/>
</dbReference>
<name>A0A1Y3BWF9_EURMA</name>
<proteinExistence type="predicted"/>
<organism evidence="1 2">
    <name type="scientific">Euroglyphus maynei</name>
    <name type="common">Mayne's house dust mite</name>
    <dbReference type="NCBI Taxonomy" id="6958"/>
    <lineage>
        <taxon>Eukaryota</taxon>
        <taxon>Metazoa</taxon>
        <taxon>Ecdysozoa</taxon>
        <taxon>Arthropoda</taxon>
        <taxon>Chelicerata</taxon>
        <taxon>Arachnida</taxon>
        <taxon>Acari</taxon>
        <taxon>Acariformes</taxon>
        <taxon>Sarcoptiformes</taxon>
        <taxon>Astigmata</taxon>
        <taxon>Psoroptidia</taxon>
        <taxon>Analgoidea</taxon>
        <taxon>Pyroglyphidae</taxon>
        <taxon>Pyroglyphinae</taxon>
        <taxon>Euroglyphus</taxon>
    </lineage>
</organism>
<keyword evidence="2" id="KW-1185">Reference proteome</keyword>
<gene>
    <name evidence="1" type="ORF">BLA29_009209</name>
</gene>
<reference evidence="1 2" key="1">
    <citation type="submission" date="2017-03" db="EMBL/GenBank/DDBJ databases">
        <title>Genome Survey of Euroglyphus maynei.</title>
        <authorList>
            <person name="Arlian L.G."/>
            <person name="Morgan M.S."/>
            <person name="Rider S.D."/>
        </authorList>
    </citation>
    <scope>NUCLEOTIDE SEQUENCE [LARGE SCALE GENOMIC DNA]</scope>
    <source>
        <strain evidence="1">Arlian Lab</strain>
        <tissue evidence="1">Whole body</tissue>
    </source>
</reference>
<sequence length="179" mass="20798">MGSSSSIDSGLSHDHMMNKNEFDLNNNNDLISSYKSSEQGNSFGKKKILSKKNISYLPHATLLERFSQYGCYRLMGDGYGFAILAKNGPTHQMVYEAFINLSISMNDVDQLIIALNKIVQDLETNIKLTMKEYEDFDPDHPDHQRINNLFAYNLWRKENVDKIMKMLQFLQQWKQVENF</sequence>
<accession>A0A1Y3BWF9</accession>